<dbReference type="GO" id="GO:0019213">
    <property type="term" value="F:deacetylase activity"/>
    <property type="evidence" value="ECO:0007669"/>
    <property type="project" value="TreeGrafter"/>
</dbReference>
<dbReference type="SUPFAM" id="SSF88713">
    <property type="entry name" value="Glycoside hydrolase/deacetylase"/>
    <property type="match status" value="1"/>
</dbReference>
<keyword evidence="4" id="KW-0460">Magnesium</keyword>
<evidence type="ECO:0000256" key="3">
    <source>
        <dbReference type="ARBA" id="ARBA00022801"/>
    </source>
</evidence>
<dbReference type="RefSeq" id="WP_116192409.1">
    <property type="nucleotide sequence ID" value="NZ_QTTN01000055.1"/>
</dbReference>
<dbReference type="GO" id="GO:0046872">
    <property type="term" value="F:metal ion binding"/>
    <property type="evidence" value="ECO:0007669"/>
    <property type="project" value="UniProtKB-KW"/>
</dbReference>
<gene>
    <name evidence="6" type="ORF">A8990_15512</name>
</gene>
<dbReference type="EMBL" id="QTTN01000055">
    <property type="protein sequence ID" value="REE57434.1"/>
    <property type="molecule type" value="Genomic_DNA"/>
</dbReference>
<protein>
    <recommendedName>
        <fullName evidence="8">Glycoside hydrolase/deacetylase ChbG (UPF0249 family)</fullName>
    </recommendedName>
</protein>
<dbReference type="Gene3D" id="3.20.20.370">
    <property type="entry name" value="Glycoside hydrolase/deacetylase"/>
    <property type="match status" value="1"/>
</dbReference>
<keyword evidence="5" id="KW-0119">Carbohydrate metabolism</keyword>
<comment type="cofactor">
    <cofactor evidence="1">
        <name>Mg(2+)</name>
        <dbReference type="ChEBI" id="CHEBI:18420"/>
    </cofactor>
</comment>
<dbReference type="OrthoDB" id="9774177at2"/>
<keyword evidence="7" id="KW-1185">Reference proteome</keyword>
<name>A0A3D9Q9A3_9BACL</name>
<dbReference type="PANTHER" id="PTHR31609:SF1">
    <property type="entry name" value="CARBOHYDRATE DEACETYLASE"/>
    <property type="match status" value="1"/>
</dbReference>
<evidence type="ECO:0000256" key="5">
    <source>
        <dbReference type="ARBA" id="ARBA00023277"/>
    </source>
</evidence>
<dbReference type="InterPro" id="IPR011330">
    <property type="entry name" value="Glyco_hydro/deAcase_b/a-brl"/>
</dbReference>
<dbReference type="PANTHER" id="PTHR31609">
    <property type="entry name" value="YDJC DEACETYLASE FAMILY MEMBER"/>
    <property type="match status" value="1"/>
</dbReference>
<dbReference type="AlphaFoldDB" id="A0A3D9Q9A3"/>
<evidence type="ECO:0000256" key="2">
    <source>
        <dbReference type="ARBA" id="ARBA00022723"/>
    </source>
</evidence>
<comment type="caution">
    <text evidence="6">The sequence shown here is derived from an EMBL/GenBank/DDBJ whole genome shotgun (WGS) entry which is preliminary data.</text>
</comment>
<evidence type="ECO:0000256" key="1">
    <source>
        <dbReference type="ARBA" id="ARBA00001946"/>
    </source>
</evidence>
<dbReference type="GO" id="GO:0016787">
    <property type="term" value="F:hydrolase activity"/>
    <property type="evidence" value="ECO:0007669"/>
    <property type="project" value="UniProtKB-KW"/>
</dbReference>
<dbReference type="Proteomes" id="UP000256304">
    <property type="component" value="Unassembled WGS sequence"/>
</dbReference>
<keyword evidence="3" id="KW-0378">Hydrolase</keyword>
<dbReference type="Pfam" id="PF04794">
    <property type="entry name" value="YdjC"/>
    <property type="match status" value="1"/>
</dbReference>
<evidence type="ECO:0000313" key="6">
    <source>
        <dbReference type="EMBL" id="REE57434.1"/>
    </source>
</evidence>
<accession>A0A3D9Q9A3</accession>
<keyword evidence="2" id="KW-0479">Metal-binding</keyword>
<reference evidence="6 7" key="1">
    <citation type="submission" date="2018-08" db="EMBL/GenBank/DDBJ databases">
        <title>Genomic Encyclopedia of Type Strains, Phase III (KMG-III): the genomes of soil and plant-associated and newly described type strains.</title>
        <authorList>
            <person name="Whitman W."/>
        </authorList>
    </citation>
    <scope>NUCLEOTIDE SEQUENCE [LARGE SCALE GENOMIC DNA]</scope>
    <source>
        <strain evidence="6 7">CGMCC 1.10966</strain>
    </source>
</reference>
<dbReference type="GO" id="GO:0005975">
    <property type="term" value="P:carbohydrate metabolic process"/>
    <property type="evidence" value="ECO:0007669"/>
    <property type="project" value="InterPro"/>
</dbReference>
<evidence type="ECO:0000313" key="7">
    <source>
        <dbReference type="Proteomes" id="UP000256304"/>
    </source>
</evidence>
<evidence type="ECO:0008006" key="8">
    <source>
        <dbReference type="Google" id="ProtNLM"/>
    </source>
</evidence>
<sequence length="268" mass="29897">MYTQPTQPTEQSIRLITRADDAGSARTADRAILDAIEGGIVRNVSLMAVGPTIEHAAELLAGRRDVCFGIHGTLNAEWTDVRWGPILGAAKVPSLVEPDTGMFTPTPAHFLNRAPAVEEVMAELQAQLDRLRSLGFHISYADSHMVFEWAIPQIAEPFDRWCEREGIRNYKRYSKLLPETASGSDKVSNPVDALITRLKHAEPGQYLIVGHPGYDEADMRAFGNADYKSEQVVADRINERLLFMREDVLAIVKERGIVPIRYDEANEL</sequence>
<organism evidence="6 7">
    <name type="scientific">Paenibacillus taihuensis</name>
    <dbReference type="NCBI Taxonomy" id="1156355"/>
    <lineage>
        <taxon>Bacteria</taxon>
        <taxon>Bacillati</taxon>
        <taxon>Bacillota</taxon>
        <taxon>Bacilli</taxon>
        <taxon>Bacillales</taxon>
        <taxon>Paenibacillaceae</taxon>
        <taxon>Paenibacillus</taxon>
    </lineage>
</organism>
<evidence type="ECO:0000256" key="4">
    <source>
        <dbReference type="ARBA" id="ARBA00022842"/>
    </source>
</evidence>
<dbReference type="InterPro" id="IPR006879">
    <property type="entry name" value="YdjC-like"/>
</dbReference>
<proteinExistence type="predicted"/>